<sequence>MTCIKNTTRGCCFSTDANGEPAAHNCPGCHKLETFDWMADLPDPLADNRIYEVQFKNTRKGYYWNDTGLNLKAGDIVAVEASPGHDIGIVTLTGELVTRQMKRTGFNPQGLEFKKIYRKAKPYDIEKWQEAIALEHSTMIRSRQIAADLHLNMKIGDVEYQGDRLKAIFYYIADERVDFRELIKVLAEQFRIRVEMRQIGARQEAGRIGGIAPCGRELCCSTWINNFSSVTIGAARHQEISLNPQKLAGQCGKLKCCLNYELDSYIDARRAFPRLSGPLEAMDGSYYLVKSDIFKKIMWFSPDPQSTAVLIPLTTDRVRQIVAMNRRGEKVDRLEDAALMRNDAPAEPEIKNVVGEESITRFDNSRSGKARGGRNGRNRNGRNNRAGRETGTQPQETAAGNHTARPELAQRTGKSEQRPTARPELAENANRNRSGNRRNAAPRGGTGNRGPRGRKPGGNSNPGGNHGGERA</sequence>
<feature type="compositionally biased region" description="Basic and acidic residues" evidence="1">
    <location>
        <begin position="413"/>
        <end position="425"/>
    </location>
</feature>
<dbReference type="PROSITE" id="PS51411">
    <property type="entry name" value="PSP1_C"/>
    <property type="match status" value="1"/>
</dbReference>
<feature type="compositionally biased region" description="Polar residues" evidence="1">
    <location>
        <begin position="390"/>
        <end position="400"/>
    </location>
</feature>
<dbReference type="PANTHER" id="PTHR43830:SF3">
    <property type="entry name" value="PROTEIN PSP1"/>
    <property type="match status" value="1"/>
</dbReference>
<dbReference type="EMBL" id="UGVL01000001">
    <property type="protein sequence ID" value="SUE32892.1"/>
    <property type="molecule type" value="Genomic_DNA"/>
</dbReference>
<dbReference type="GO" id="GO:0005737">
    <property type="term" value="C:cytoplasm"/>
    <property type="evidence" value="ECO:0007669"/>
    <property type="project" value="TreeGrafter"/>
</dbReference>
<feature type="compositionally biased region" description="Basic residues" evidence="1">
    <location>
        <begin position="368"/>
        <end position="382"/>
    </location>
</feature>
<evidence type="ECO:0000256" key="1">
    <source>
        <dbReference type="SAM" id="MobiDB-lite"/>
    </source>
</evidence>
<name>A0A379MQJ0_9BACT</name>
<feature type="region of interest" description="Disordered" evidence="1">
    <location>
        <begin position="349"/>
        <end position="471"/>
    </location>
</feature>
<reference evidence="3 4" key="1">
    <citation type="submission" date="2018-06" db="EMBL/GenBank/DDBJ databases">
        <authorList>
            <consortium name="Pathogen Informatics"/>
            <person name="Doyle S."/>
        </authorList>
    </citation>
    <scope>NUCLEOTIDE SEQUENCE [LARGE SCALE GENOMIC DNA]</scope>
    <source>
        <strain evidence="3 4">NCTC11190</strain>
    </source>
</reference>
<dbReference type="Proteomes" id="UP000255233">
    <property type="component" value="Unassembled WGS sequence"/>
</dbReference>
<dbReference type="InterPro" id="IPR007557">
    <property type="entry name" value="PSP1_C"/>
</dbReference>
<accession>A0A379MQJ0</accession>
<dbReference type="STRING" id="880526.GCA_000427365_01364"/>
<feature type="compositionally biased region" description="Low complexity" evidence="1">
    <location>
        <begin position="428"/>
        <end position="443"/>
    </location>
</feature>
<feature type="compositionally biased region" description="Gly residues" evidence="1">
    <location>
        <begin position="460"/>
        <end position="471"/>
    </location>
</feature>
<dbReference type="PANTHER" id="PTHR43830">
    <property type="entry name" value="PROTEIN PSP1"/>
    <property type="match status" value="1"/>
</dbReference>
<evidence type="ECO:0000313" key="4">
    <source>
        <dbReference type="Proteomes" id="UP000255233"/>
    </source>
</evidence>
<dbReference type="AlphaFoldDB" id="A0A379MQJ0"/>
<dbReference type="OrthoDB" id="9779344at2"/>
<keyword evidence="4" id="KW-1185">Reference proteome</keyword>
<organism evidence="3 4">
    <name type="scientific">Rikenella microfusus</name>
    <dbReference type="NCBI Taxonomy" id="28139"/>
    <lineage>
        <taxon>Bacteria</taxon>
        <taxon>Pseudomonadati</taxon>
        <taxon>Bacteroidota</taxon>
        <taxon>Bacteroidia</taxon>
        <taxon>Bacteroidales</taxon>
        <taxon>Rikenellaceae</taxon>
        <taxon>Rikenella</taxon>
    </lineage>
</organism>
<feature type="domain" description="PSP1 C-terminal" evidence="2">
    <location>
        <begin position="114"/>
        <end position="199"/>
    </location>
</feature>
<dbReference type="InterPro" id="IPR047767">
    <property type="entry name" value="PSP1-like"/>
</dbReference>
<dbReference type="RefSeq" id="WP_051214407.1">
    <property type="nucleotide sequence ID" value="NZ_CALVFX010000004.1"/>
</dbReference>
<proteinExistence type="predicted"/>
<dbReference type="Pfam" id="PF04468">
    <property type="entry name" value="PSP1"/>
    <property type="match status" value="1"/>
</dbReference>
<protein>
    <submittedName>
        <fullName evidence="3">PSP1 C-terminal conserved region</fullName>
    </submittedName>
</protein>
<gene>
    <name evidence="3" type="primary">tpl_1</name>
    <name evidence="3" type="ORF">NCTC11190_00074</name>
</gene>
<dbReference type="NCBIfam" id="NF041131">
    <property type="entry name" value="RicT_YaaT_fam"/>
    <property type="match status" value="1"/>
</dbReference>
<evidence type="ECO:0000313" key="3">
    <source>
        <dbReference type="EMBL" id="SUE32892.1"/>
    </source>
</evidence>
<evidence type="ECO:0000259" key="2">
    <source>
        <dbReference type="PROSITE" id="PS51411"/>
    </source>
</evidence>